<keyword evidence="1" id="KW-1133">Transmembrane helix</keyword>
<name>A0ABN3ZDF6_BACA1</name>
<evidence type="ECO:0000256" key="1">
    <source>
        <dbReference type="SAM" id="Phobius"/>
    </source>
</evidence>
<keyword evidence="1" id="KW-0472">Membrane</keyword>
<reference evidence="2 3" key="1">
    <citation type="journal article" date="2011" name="Front. Microbiol.">
        <title>Genomic signatures of strain selection and enhancement in Bacillus atrophaeus var. globigii, a historical biowarfare simulant.</title>
        <authorList>
            <person name="Gibbons H.S."/>
            <person name="Broomall S.M."/>
            <person name="McNew L.A."/>
            <person name="Daligault H."/>
            <person name="Chapman C."/>
            <person name="Bruce D."/>
            <person name="Karavis M."/>
            <person name="Krepps M."/>
            <person name="McGregor P.A."/>
            <person name="Hong C."/>
            <person name="Park K.H."/>
            <person name="Akmal A."/>
            <person name="Feldman A."/>
            <person name="Lin J.S."/>
            <person name="Chang W.E."/>
            <person name="Higgs B.W."/>
            <person name="Demirev P."/>
            <person name="Lindquist J."/>
            <person name="Liem A."/>
            <person name="Fochler E."/>
            <person name="Read T.D."/>
            <person name="Tapia R."/>
            <person name="Johnson S."/>
            <person name="Bishop-Lilly K.A."/>
            <person name="Detter C."/>
            <person name="Han C."/>
            <person name="Sozhamannan S."/>
            <person name="Rosenzweig C.N."/>
            <person name="Skowronski E.W."/>
        </authorList>
    </citation>
    <scope>NUCLEOTIDE SEQUENCE [LARGE SCALE GENOMIC DNA]</scope>
    <source>
        <strain evidence="2 3">1942</strain>
    </source>
</reference>
<evidence type="ECO:0000313" key="2">
    <source>
        <dbReference type="EMBL" id="ADP34151.1"/>
    </source>
</evidence>
<evidence type="ECO:0000313" key="3">
    <source>
        <dbReference type="Proteomes" id="UP000006867"/>
    </source>
</evidence>
<organism evidence="2 3">
    <name type="scientific">Bacillus atrophaeus (strain 1942)</name>
    <dbReference type="NCBI Taxonomy" id="720555"/>
    <lineage>
        <taxon>Bacteria</taxon>
        <taxon>Bacillati</taxon>
        <taxon>Bacillota</taxon>
        <taxon>Bacilli</taxon>
        <taxon>Bacillales</taxon>
        <taxon>Bacillaceae</taxon>
        <taxon>Bacillus</taxon>
    </lineage>
</organism>
<sequence length="30" mass="3649">MTNFMILMLAGSFFCTTIYFYIKEYKKEKS</sequence>
<keyword evidence="3" id="KW-1185">Reference proteome</keyword>
<accession>A0ABN3ZDF6</accession>
<dbReference type="EMBL" id="CP002207">
    <property type="protein sequence ID" value="ADP34151.1"/>
    <property type="molecule type" value="Genomic_DNA"/>
</dbReference>
<evidence type="ECO:0008006" key="4">
    <source>
        <dbReference type="Google" id="ProtNLM"/>
    </source>
</evidence>
<gene>
    <name evidence="2" type="ordered locus">BATR1942_16160</name>
</gene>
<dbReference type="Proteomes" id="UP000006867">
    <property type="component" value="Chromosome"/>
</dbReference>
<protein>
    <recommendedName>
        <fullName evidence="4">Phage protein</fullName>
    </recommendedName>
</protein>
<keyword evidence="1" id="KW-0812">Transmembrane</keyword>
<proteinExistence type="predicted"/>
<feature type="transmembrane region" description="Helical" evidence="1">
    <location>
        <begin position="6"/>
        <end position="22"/>
    </location>
</feature>